<accession>A0A852TJM4</accession>
<dbReference type="EMBL" id="JACCBX010000017">
    <property type="protein sequence ID" value="NYE08983.1"/>
    <property type="molecule type" value="Genomic_DNA"/>
</dbReference>
<dbReference type="AlphaFoldDB" id="A0A852TJM4"/>
<protein>
    <submittedName>
        <fullName evidence="1">Uncharacterized protein</fullName>
    </submittedName>
</protein>
<evidence type="ECO:0000313" key="1">
    <source>
        <dbReference type="EMBL" id="NYE08983.1"/>
    </source>
</evidence>
<comment type="caution">
    <text evidence="1">The sequence shown here is derived from an EMBL/GenBank/DDBJ whole genome shotgun (WGS) entry which is preliminary data.</text>
</comment>
<reference evidence="2" key="2">
    <citation type="submission" date="2020-08" db="EMBL/GenBank/DDBJ databases">
        <title>The Agave Microbiome: Exploring the role of microbial communities in plant adaptations to desert environments.</title>
        <authorList>
            <person name="Partida-Martinez L.P."/>
        </authorList>
    </citation>
    <scope>NUCLEOTIDE SEQUENCE [LARGE SCALE GENOMIC DNA]</scope>
    <source>
        <strain evidence="2">AT2.8</strain>
    </source>
</reference>
<reference evidence="2" key="1">
    <citation type="submission" date="2020-07" db="EMBL/GenBank/DDBJ databases">
        <authorList>
            <person name="Partida-Martinez L."/>
            <person name="Huntemann M."/>
            <person name="Clum A."/>
            <person name="Wang J."/>
            <person name="Palaniappan K."/>
            <person name="Ritter S."/>
            <person name="Chen I.-M."/>
            <person name="Stamatis D."/>
            <person name="Reddy T."/>
            <person name="O'Malley R."/>
            <person name="Daum C."/>
            <person name="Shapiro N."/>
            <person name="Ivanova N."/>
            <person name="Kyrpides N."/>
            <person name="Woyke T."/>
        </authorList>
    </citation>
    <scope>NUCLEOTIDE SEQUENCE [LARGE SCALE GENOMIC DNA]</scope>
    <source>
        <strain evidence="2">AT2.8</strain>
    </source>
</reference>
<evidence type="ECO:0000313" key="2">
    <source>
        <dbReference type="Proteomes" id="UP000548423"/>
    </source>
</evidence>
<dbReference type="Proteomes" id="UP000548423">
    <property type="component" value="Unassembled WGS sequence"/>
</dbReference>
<sequence>MSQVLKRTKYCNLLVQGLSQEGEDISAVERIFVKALNREEIRFAWYKEKNGSKHFQLRPLDLTEEELLELLKDGVNKGVFTSDFRKKLKEIL</sequence>
<proteinExistence type="predicted"/>
<gene>
    <name evidence="1" type="ORF">F4694_005840</name>
</gene>
<name>A0A852TJM4_9BACI</name>
<organism evidence="1 2">
    <name type="scientific">Neobacillus niacini</name>
    <dbReference type="NCBI Taxonomy" id="86668"/>
    <lineage>
        <taxon>Bacteria</taxon>
        <taxon>Bacillati</taxon>
        <taxon>Bacillota</taxon>
        <taxon>Bacilli</taxon>
        <taxon>Bacillales</taxon>
        <taxon>Bacillaceae</taxon>
        <taxon>Neobacillus</taxon>
    </lineage>
</organism>